<evidence type="ECO:0000313" key="3">
    <source>
        <dbReference type="EMBL" id="KAK6145814.1"/>
    </source>
</evidence>
<dbReference type="Pfam" id="PF22936">
    <property type="entry name" value="Pol_BBD"/>
    <property type="match status" value="1"/>
</dbReference>
<proteinExistence type="predicted"/>
<accession>A0ABR0WHJ7</accession>
<keyword evidence="1" id="KW-0378">Hydrolase</keyword>
<dbReference type="InterPro" id="IPR054722">
    <property type="entry name" value="PolX-like_BBD"/>
</dbReference>
<protein>
    <recommendedName>
        <fullName evidence="2">Retrovirus-related Pol polyprotein from transposon TNT 1-94-like beta-barrel domain-containing protein</fullName>
    </recommendedName>
</protein>
<keyword evidence="1" id="KW-0645">Protease</keyword>
<organism evidence="3 4">
    <name type="scientific">Rehmannia glutinosa</name>
    <name type="common">Chinese foxglove</name>
    <dbReference type="NCBI Taxonomy" id="99300"/>
    <lineage>
        <taxon>Eukaryota</taxon>
        <taxon>Viridiplantae</taxon>
        <taxon>Streptophyta</taxon>
        <taxon>Embryophyta</taxon>
        <taxon>Tracheophyta</taxon>
        <taxon>Spermatophyta</taxon>
        <taxon>Magnoliopsida</taxon>
        <taxon>eudicotyledons</taxon>
        <taxon>Gunneridae</taxon>
        <taxon>Pentapetalae</taxon>
        <taxon>asterids</taxon>
        <taxon>lamiids</taxon>
        <taxon>Lamiales</taxon>
        <taxon>Orobanchaceae</taxon>
        <taxon>Rehmannieae</taxon>
        <taxon>Rehmannia</taxon>
    </lineage>
</organism>
<evidence type="ECO:0000256" key="1">
    <source>
        <dbReference type="ARBA" id="ARBA00022670"/>
    </source>
</evidence>
<evidence type="ECO:0000313" key="4">
    <source>
        <dbReference type="Proteomes" id="UP001318860"/>
    </source>
</evidence>
<name>A0ABR0WHJ7_REHGL</name>
<comment type="caution">
    <text evidence="3">The sequence shown here is derived from an EMBL/GenBank/DDBJ whole genome shotgun (WGS) entry which is preliminary data.</text>
</comment>
<dbReference type="InterPro" id="IPR039537">
    <property type="entry name" value="Retrotran_Ty1/copia-like"/>
</dbReference>
<evidence type="ECO:0000259" key="2">
    <source>
        <dbReference type="Pfam" id="PF22936"/>
    </source>
</evidence>
<dbReference type="PANTHER" id="PTHR42648">
    <property type="entry name" value="TRANSPOSASE, PUTATIVE-RELATED"/>
    <property type="match status" value="1"/>
</dbReference>
<sequence>MANHGVTEVVGIGNIILNTDTGSRLTLKDVRHIPDIRLNIISTGKLDDVGYDNHFGEGKWKLTKGSLIVAKGQKQNSLYGLEVLTRKKLLPEVTSMPLQTCVDCLIGKQHRVAFKSFSPSRKSHPLDLVHTDLCYMKDRSLGGAIYFVTFINDFSRKVCVLL</sequence>
<dbReference type="PANTHER" id="PTHR42648:SF28">
    <property type="entry name" value="TRANSPOSON-ENCODED PROTEIN WITH RIBONUCLEASE H-LIKE AND RETROVIRUS ZINC FINGER-LIKE DOMAINS"/>
    <property type="match status" value="1"/>
</dbReference>
<dbReference type="Proteomes" id="UP001318860">
    <property type="component" value="Unassembled WGS sequence"/>
</dbReference>
<keyword evidence="4" id="KW-1185">Reference proteome</keyword>
<feature type="domain" description="Retrovirus-related Pol polyprotein from transposon TNT 1-94-like beta-barrel" evidence="2">
    <location>
        <begin position="1"/>
        <end position="51"/>
    </location>
</feature>
<dbReference type="EMBL" id="JABTTQ020000011">
    <property type="protein sequence ID" value="KAK6145814.1"/>
    <property type="molecule type" value="Genomic_DNA"/>
</dbReference>
<reference evidence="3 4" key="1">
    <citation type="journal article" date="2021" name="Comput. Struct. Biotechnol. J.">
        <title>De novo genome assembly of the potent medicinal plant Rehmannia glutinosa using nanopore technology.</title>
        <authorList>
            <person name="Ma L."/>
            <person name="Dong C."/>
            <person name="Song C."/>
            <person name="Wang X."/>
            <person name="Zheng X."/>
            <person name="Niu Y."/>
            <person name="Chen S."/>
            <person name="Feng W."/>
        </authorList>
    </citation>
    <scope>NUCLEOTIDE SEQUENCE [LARGE SCALE GENOMIC DNA]</scope>
    <source>
        <strain evidence="3">DH-2019</strain>
    </source>
</reference>
<gene>
    <name evidence="3" type="ORF">DH2020_019683</name>
</gene>